<evidence type="ECO:0000256" key="1">
    <source>
        <dbReference type="ARBA" id="ARBA00005986"/>
    </source>
</evidence>
<dbReference type="InterPro" id="IPR011008">
    <property type="entry name" value="Dimeric_a/b-barrel"/>
</dbReference>
<gene>
    <name evidence="3" type="ORF">BS50DRAFT_292318</name>
</gene>
<organism evidence="3 4">
    <name type="scientific">Corynespora cassiicola Philippines</name>
    <dbReference type="NCBI Taxonomy" id="1448308"/>
    <lineage>
        <taxon>Eukaryota</taxon>
        <taxon>Fungi</taxon>
        <taxon>Dikarya</taxon>
        <taxon>Ascomycota</taxon>
        <taxon>Pezizomycotina</taxon>
        <taxon>Dothideomycetes</taxon>
        <taxon>Pleosporomycetidae</taxon>
        <taxon>Pleosporales</taxon>
        <taxon>Corynesporascaceae</taxon>
        <taxon>Corynespora</taxon>
    </lineage>
</organism>
<dbReference type="AlphaFoldDB" id="A0A2T2NW14"/>
<dbReference type="PANTHER" id="PTHR40260">
    <property type="entry name" value="BLR8190 PROTEIN"/>
    <property type="match status" value="1"/>
</dbReference>
<dbReference type="Gene3D" id="3.30.70.100">
    <property type="match status" value="1"/>
</dbReference>
<dbReference type="NCBIfam" id="TIGR02118">
    <property type="entry name" value="EthD family reductase"/>
    <property type="match status" value="1"/>
</dbReference>
<evidence type="ECO:0000313" key="3">
    <source>
        <dbReference type="EMBL" id="PSN69631.1"/>
    </source>
</evidence>
<comment type="similarity">
    <text evidence="1">Belongs to the tpcK family.</text>
</comment>
<name>A0A2T2NW14_CORCC</name>
<reference evidence="3 4" key="1">
    <citation type="journal article" date="2018" name="Front. Microbiol.">
        <title>Genome-Wide Analysis of Corynespora cassiicola Leaf Fall Disease Putative Effectors.</title>
        <authorList>
            <person name="Lopez D."/>
            <person name="Ribeiro S."/>
            <person name="Label P."/>
            <person name="Fumanal B."/>
            <person name="Venisse J.S."/>
            <person name="Kohler A."/>
            <person name="de Oliveira R.R."/>
            <person name="Labutti K."/>
            <person name="Lipzen A."/>
            <person name="Lail K."/>
            <person name="Bauer D."/>
            <person name="Ohm R.A."/>
            <person name="Barry K.W."/>
            <person name="Spatafora J."/>
            <person name="Grigoriev I.V."/>
            <person name="Martin F.M."/>
            <person name="Pujade-Renaud V."/>
        </authorList>
    </citation>
    <scope>NUCLEOTIDE SEQUENCE [LARGE SCALE GENOMIC DNA]</scope>
    <source>
        <strain evidence="3 4">Philippines</strain>
    </source>
</reference>
<dbReference type="GO" id="GO:0016491">
    <property type="term" value="F:oxidoreductase activity"/>
    <property type="evidence" value="ECO:0007669"/>
    <property type="project" value="InterPro"/>
</dbReference>
<dbReference type="STRING" id="1448308.A0A2T2NW14"/>
<feature type="domain" description="EthD" evidence="2">
    <location>
        <begin position="22"/>
        <end position="90"/>
    </location>
</feature>
<sequence length="104" mass="11289">MSKGAEVNVLYPAKEGAKFDLDYYLATHMPLVNKHWSGLGLKSWSVTKFGPESPYAISCHMVWESSEALQKALKEPGAAEIMADVENFASEKPTLIAGEVVGTS</sequence>
<accession>A0A2T2NW14</accession>
<dbReference type="Pfam" id="PF07110">
    <property type="entry name" value="EthD"/>
    <property type="match status" value="1"/>
</dbReference>
<dbReference type="SUPFAM" id="SSF54909">
    <property type="entry name" value="Dimeric alpha+beta barrel"/>
    <property type="match status" value="1"/>
</dbReference>
<dbReference type="OrthoDB" id="4892971at2759"/>
<protein>
    <submittedName>
        <fullName evidence="3">Ethyl tert-butyl ether degradation EthD</fullName>
    </submittedName>
</protein>
<dbReference type="InterPro" id="IPR009799">
    <property type="entry name" value="EthD_dom"/>
</dbReference>
<proteinExistence type="inferred from homology"/>
<evidence type="ECO:0000259" key="2">
    <source>
        <dbReference type="Pfam" id="PF07110"/>
    </source>
</evidence>
<dbReference type="Proteomes" id="UP000240883">
    <property type="component" value="Unassembled WGS sequence"/>
</dbReference>
<evidence type="ECO:0000313" key="4">
    <source>
        <dbReference type="Proteomes" id="UP000240883"/>
    </source>
</evidence>
<dbReference type="EMBL" id="KZ678132">
    <property type="protein sequence ID" value="PSN69631.1"/>
    <property type="molecule type" value="Genomic_DNA"/>
</dbReference>
<keyword evidence="4" id="KW-1185">Reference proteome</keyword>
<dbReference type="PANTHER" id="PTHR40260:SF2">
    <property type="entry name" value="BLR8190 PROTEIN"/>
    <property type="match status" value="1"/>
</dbReference>